<dbReference type="Gene3D" id="3.40.50.980">
    <property type="match status" value="4"/>
</dbReference>
<comment type="cofactor">
    <cofactor evidence="1">
        <name>pantetheine 4'-phosphate</name>
        <dbReference type="ChEBI" id="CHEBI:47942"/>
    </cofactor>
</comment>
<dbReference type="PANTHER" id="PTHR45527">
    <property type="entry name" value="NONRIBOSOMAL PEPTIDE SYNTHETASE"/>
    <property type="match status" value="1"/>
</dbReference>
<dbReference type="SMART" id="SM00823">
    <property type="entry name" value="PKS_PP"/>
    <property type="match status" value="3"/>
</dbReference>
<dbReference type="GO" id="GO:0072330">
    <property type="term" value="P:monocarboxylic acid biosynthetic process"/>
    <property type="evidence" value="ECO:0007669"/>
    <property type="project" value="UniProtKB-ARBA"/>
</dbReference>
<dbReference type="InterPro" id="IPR000873">
    <property type="entry name" value="AMP-dep_synth/lig_dom"/>
</dbReference>
<organism evidence="7 8">
    <name type="scientific">Streptomyces taklimakanensis</name>
    <dbReference type="NCBI Taxonomy" id="2569853"/>
    <lineage>
        <taxon>Bacteria</taxon>
        <taxon>Bacillati</taxon>
        <taxon>Actinomycetota</taxon>
        <taxon>Actinomycetes</taxon>
        <taxon>Kitasatosporales</taxon>
        <taxon>Streptomycetaceae</taxon>
        <taxon>Streptomyces</taxon>
    </lineage>
</organism>
<dbReference type="FunFam" id="1.10.1200.10:FF:000016">
    <property type="entry name" value="Non-ribosomal peptide synthase"/>
    <property type="match status" value="1"/>
</dbReference>
<dbReference type="InterPro" id="IPR009081">
    <property type="entry name" value="PP-bd_ACP"/>
</dbReference>
<dbReference type="PROSITE" id="PS50075">
    <property type="entry name" value="CARRIER"/>
    <property type="match status" value="3"/>
</dbReference>
<dbReference type="FunFam" id="3.30.300.30:FF:000010">
    <property type="entry name" value="Enterobactin synthetase component F"/>
    <property type="match status" value="1"/>
</dbReference>
<dbReference type="EMBL" id="WIXO01000001">
    <property type="protein sequence ID" value="MTE22390.1"/>
    <property type="molecule type" value="Genomic_DNA"/>
</dbReference>
<dbReference type="Gene3D" id="3.30.559.10">
    <property type="entry name" value="Chloramphenicol acetyltransferase-like domain"/>
    <property type="match status" value="3"/>
</dbReference>
<feature type="domain" description="Carrier" evidence="6">
    <location>
        <begin position="900"/>
        <end position="974"/>
    </location>
</feature>
<dbReference type="PROSITE" id="PS00012">
    <property type="entry name" value="PHOSPHOPANTETHEINE"/>
    <property type="match status" value="3"/>
</dbReference>
<dbReference type="GO" id="GO:0044550">
    <property type="term" value="P:secondary metabolite biosynthetic process"/>
    <property type="evidence" value="ECO:0007669"/>
    <property type="project" value="UniProtKB-ARBA"/>
</dbReference>
<feature type="compositionally biased region" description="Low complexity" evidence="5">
    <location>
        <begin position="2921"/>
        <end position="2934"/>
    </location>
</feature>
<dbReference type="SMART" id="SM01294">
    <property type="entry name" value="PKS_PP_betabranch"/>
    <property type="match status" value="1"/>
</dbReference>
<dbReference type="NCBIfam" id="TIGR01733">
    <property type="entry name" value="AA-adenyl-dom"/>
    <property type="match status" value="1"/>
</dbReference>
<keyword evidence="3" id="KW-0596">Phosphopantetheine</keyword>
<protein>
    <submittedName>
        <fullName evidence="7">Amino acid adenylation domain-containing protein</fullName>
    </submittedName>
</protein>
<gene>
    <name evidence="7" type="ORF">F0L17_25470</name>
</gene>
<feature type="region of interest" description="Disordered" evidence="5">
    <location>
        <begin position="2646"/>
        <end position="2683"/>
    </location>
</feature>
<name>A0A6G2BJG7_9ACTN</name>
<dbReference type="InterPro" id="IPR001031">
    <property type="entry name" value="Thioesterase"/>
</dbReference>
<comment type="caution">
    <text evidence="7">The sequence shown here is derived from an EMBL/GenBank/DDBJ whole genome shotgun (WGS) entry which is preliminary data.</text>
</comment>
<comment type="similarity">
    <text evidence="2">Belongs to the ATP-dependent AMP-binding enzyme family.</text>
</comment>
<dbReference type="GO" id="GO:0003824">
    <property type="term" value="F:catalytic activity"/>
    <property type="evidence" value="ECO:0007669"/>
    <property type="project" value="InterPro"/>
</dbReference>
<keyword evidence="4" id="KW-0597">Phosphoprotein</keyword>
<keyword evidence="8" id="KW-1185">Reference proteome</keyword>
<dbReference type="FunFam" id="3.40.50.12780:FF:000012">
    <property type="entry name" value="Non-ribosomal peptide synthetase"/>
    <property type="match status" value="1"/>
</dbReference>
<feature type="domain" description="Carrier" evidence="6">
    <location>
        <begin position="1958"/>
        <end position="2035"/>
    </location>
</feature>
<feature type="domain" description="Carrier" evidence="6">
    <location>
        <begin position="2938"/>
        <end position="3015"/>
    </location>
</feature>
<dbReference type="InterPro" id="IPR025110">
    <property type="entry name" value="AMP-bd_C"/>
</dbReference>
<dbReference type="Proteomes" id="UP000473014">
    <property type="component" value="Unassembled WGS sequence"/>
</dbReference>
<feature type="region of interest" description="Disordered" evidence="5">
    <location>
        <begin position="2038"/>
        <end position="2058"/>
    </location>
</feature>
<dbReference type="Gene3D" id="3.40.50.1820">
    <property type="entry name" value="alpha/beta hydrolase"/>
    <property type="match status" value="1"/>
</dbReference>
<evidence type="ECO:0000256" key="4">
    <source>
        <dbReference type="ARBA" id="ARBA00022553"/>
    </source>
</evidence>
<dbReference type="Pfam" id="PF00975">
    <property type="entry name" value="Thioesterase"/>
    <property type="match status" value="1"/>
</dbReference>
<dbReference type="GO" id="GO:0031177">
    <property type="term" value="F:phosphopantetheine binding"/>
    <property type="evidence" value="ECO:0007669"/>
    <property type="project" value="InterPro"/>
</dbReference>
<dbReference type="InterPro" id="IPR042099">
    <property type="entry name" value="ANL_N_sf"/>
</dbReference>
<dbReference type="InterPro" id="IPR020845">
    <property type="entry name" value="AMP-binding_CS"/>
</dbReference>
<accession>A0A6G2BJG7</accession>
<dbReference type="InterPro" id="IPR001242">
    <property type="entry name" value="Condensation_dom"/>
</dbReference>
<dbReference type="Gene3D" id="3.30.559.30">
    <property type="entry name" value="Nonribosomal peptide synthetase, condensation domain"/>
    <property type="match status" value="3"/>
</dbReference>
<dbReference type="Gene3D" id="3.40.50.12780">
    <property type="entry name" value="N-terminal domain of ligase-like"/>
    <property type="match status" value="1"/>
</dbReference>
<feature type="region of interest" description="Disordered" evidence="5">
    <location>
        <begin position="867"/>
        <end position="902"/>
    </location>
</feature>
<dbReference type="SUPFAM" id="SSF56801">
    <property type="entry name" value="Acetyl-CoA synthetase-like"/>
    <property type="match status" value="3"/>
</dbReference>
<dbReference type="Pfam" id="PF13193">
    <property type="entry name" value="AMP-binding_C"/>
    <property type="match status" value="1"/>
</dbReference>
<dbReference type="GO" id="GO:0043041">
    <property type="term" value="P:amino acid activation for nonribosomal peptide biosynthetic process"/>
    <property type="evidence" value="ECO:0007669"/>
    <property type="project" value="TreeGrafter"/>
</dbReference>
<dbReference type="GO" id="GO:0008610">
    <property type="term" value="P:lipid biosynthetic process"/>
    <property type="evidence" value="ECO:0007669"/>
    <property type="project" value="UniProtKB-ARBA"/>
</dbReference>
<feature type="region of interest" description="Disordered" evidence="5">
    <location>
        <begin position="1943"/>
        <end position="1962"/>
    </location>
</feature>
<proteinExistence type="inferred from homology"/>
<dbReference type="Gene3D" id="1.10.1200.10">
    <property type="entry name" value="ACP-like"/>
    <property type="match status" value="2"/>
</dbReference>
<dbReference type="SUPFAM" id="SSF52777">
    <property type="entry name" value="CoA-dependent acyltransferases"/>
    <property type="match status" value="6"/>
</dbReference>
<dbReference type="FunFam" id="3.40.50.980:FF:000001">
    <property type="entry name" value="Non-ribosomal peptide synthetase"/>
    <property type="match status" value="1"/>
</dbReference>
<dbReference type="PANTHER" id="PTHR45527:SF1">
    <property type="entry name" value="FATTY ACID SYNTHASE"/>
    <property type="match status" value="1"/>
</dbReference>
<dbReference type="Gene3D" id="3.30.300.30">
    <property type="match status" value="1"/>
</dbReference>
<dbReference type="GO" id="GO:0005829">
    <property type="term" value="C:cytosol"/>
    <property type="evidence" value="ECO:0007669"/>
    <property type="project" value="TreeGrafter"/>
</dbReference>
<dbReference type="GO" id="GO:0017000">
    <property type="term" value="P:antibiotic biosynthetic process"/>
    <property type="evidence" value="ECO:0007669"/>
    <property type="project" value="UniProtKB-ARBA"/>
</dbReference>
<dbReference type="InterPro" id="IPR023213">
    <property type="entry name" value="CAT-like_dom_sf"/>
</dbReference>
<evidence type="ECO:0000256" key="2">
    <source>
        <dbReference type="ARBA" id="ARBA00006432"/>
    </source>
</evidence>
<dbReference type="Pfam" id="PF00501">
    <property type="entry name" value="AMP-binding"/>
    <property type="match status" value="3"/>
</dbReference>
<dbReference type="PROSITE" id="PS00455">
    <property type="entry name" value="AMP_BINDING"/>
    <property type="match status" value="1"/>
</dbReference>
<dbReference type="FunFam" id="3.30.559.30:FF:000001">
    <property type="entry name" value="Non-ribosomal peptide synthetase"/>
    <property type="match status" value="1"/>
</dbReference>
<dbReference type="FunFam" id="2.30.38.10:FF:000001">
    <property type="entry name" value="Non-ribosomal peptide synthetase PvdI"/>
    <property type="match status" value="1"/>
</dbReference>
<evidence type="ECO:0000313" key="8">
    <source>
        <dbReference type="Proteomes" id="UP000473014"/>
    </source>
</evidence>
<dbReference type="InterPro" id="IPR045851">
    <property type="entry name" value="AMP-bd_C_sf"/>
</dbReference>
<sequence>MIPVSFAQQRLWLIDQLDGPSPLYNLPIALRLRGPLDVVALRRAAADVVARHESLRTVFPVSEGMPRQEVLPAGETRPRVDVVPCAEDEYPALRDAAAARPFDLGTEPPIRVTVFVLGPEEHVLLVVLHHIAADGWSQAPFLRDLAVAYRARRAGDRAPAWEPLPVQYADYTLWQRELLGSDGDPESLLSRQLAHWREVLAGLPEELGLPTDRPRPAALTGTAADAVPVRLAPRLHRSLVRLAREHRATSFMVLQASLAALMSRLGAGRDIAVGTPVAGRTDEALEELVGFFNNTLVLRTDVSGDPSFTELLGRAREVNLSAQAHQDVPFERLVEELNPARSLARHPLFQVMLTLQNHEPGRFDLPGVTAEPEPIGVRVAKFDLSIGIEETHGPDGVPAGMTGSLEYATELFDRATVERLTRCWVRLLESAAARPELPLSELEILSAEERREALAAGRGGPVPPHRLAPLGELFAARAACRPERTAVAGARGGWSYAELADRVDRLARRLTGQGVGAGTPVALSLGRTPAAVAALLGVVAAGGTAVPLPTELAPEHRAHLVTASGAALLLTDGADSADSVRWLPSGVRVLRLAEADAWPGGTAPPTGPTGAGAAAYLLPEAPPPEAGDGPPALRALRHRDVAGLTADHRWDDGTDGPRVLLHAPWSTDAAVFELWLPLLTGGTVVPAPEDTPDPKALPGLVADGGLTTLRMDTAHFARTVRADAAALRGLRTVIVGGAPVPAEPLRVAREACPELRLVCALDPAGGADFVTARVVTDEDLAHGGPVPLGRPLDGLRLHVLDGAGLRPVPHGVPGELCLAAAGHAHGRVHAPSATTVADPHAPEPGGRLLRTGVLVRRRVDGVLLLPDHAQPADPTRPTAPVGNTVPEDVRARPGGGGPRTPEEEVLRTLFADTLGLDPDGLTIGDDFFHLGGHSLLAIRLTSRIRAALGAELSIRTVFEHPTIAELGEKLAADRPRPAPTAVAVRPERPPLSYAQQRFWLVDQLEGAGTTHNISLPLRLRGALDVPALGAALTDVVARHEALRTVFAESDGVPWQRVLDAPGAEALLTETDRTVDEAAAHSFDLSGDRPLLHAYLHPATRPEDRPEEQAEERVLTLVVHHIAADGWSLGPLLRDLATAYRARRAGDRAPAWKPLPVQYVDYALWQRDLLGSDSDPDSPLSRQLAHWRQALDGLPEELPLPLDRPRPAAAGHRARQVPVTLDATAHLRLTELAREHGATPFMVVQAALAAVLHRFGAGDDIPIGSPVAGRTDEALDDLVGFFSNTLVLRTDLTGRPDFTELLGRVRETGLAALTHQDVPFERLVEELNPARSLARHPLFQVALSLHGTEDTPPDFDGLDVSFASSDITTSTFDLTLSLGERHTPDGSPAGLDGAFEYATDVFDRATARRLATCFTRLLTAVLADPRRPVAEIELLSPEERRTLLDGRQGTPTRRGHPGATVPEVFARQAAATPEAVAVDGARRLTYAELDARANRLAHRLRTLGVGPETPVALLLDHSPEVVTAALAVLKAGGAYVPLHPGLPAERMADILHETGAAVLLTDRADAGFEHRARVLRPDEEPPRTAGAEDAPPVRVAAGQLAYVMYTSGSTGRPKGVAVHHRDITALAADRWWADGSMRRVLLHSSYAFDAATFEMWVPLLTGGTVVCAPTAHPEPADLAALIARHHVTGLFLTKGLFDLIAQERPTALRGLHTVLTGGEAGSAASMRRVLEACPGLRLLNAYGPTETTTFATLHPIRPSEPDNGRPLPIGGPLDGTRAYVLDRELRPLPVGVAGELYLAGSGQARGYLGHPALTAERFVPDPHAPRPGTRMYRTGDLVRWNDDGALEYLGRTDQQVKLRGFRIEPGEIEAALAAHPGVAQAAVLLREENGDRRLVGYCVPADDTLTTAALRRHAAGSLPAYMVPAALVLLDRLPLTSNGKIDRGALPAPDYTTGGTGREPGTPRQRRLRELFAGVLGLAPERVHLDDDFFRLGGHSLLATRLAGRVRSAFGTGLSLRTLFEHPTIAALDALLDLPADPASPSGGAGGAGGAGEATPVEAARPRCTAGERPAVLPLSFAQRRLWLIDRLEGESPFYNIPLVLRLDGPLDRAALRAAVGDLMVRHESLRTVFGTGRDDEPHQRVLPADTVRNAGAMWQEHDRTGDGATLRAACQEAVWRPFSLAAEPPLRVDLFRAGPDEHLLVLVLHHIAADGWSLGPLLRDLDTAYRARLGGAAPGWAPLPVQYADYTLWQHELLGDVTDPGGLLARQLAHWRDALDGLPEELPLPVDRPRPAVAGHRGDRVALPLDAELHAAIVRLAREHRVTLFMVLQASLAALLHRFGAGDDIPIGSVVAGRTDEALEELVGFFANTLVLRTDVSGDPSFAELLGRAREVNLSAQAHQDVPFERLVEELNPARSLARHPLFQVMLTLQNNDAVPLSLGGLEVTAESVDARGAKFDLSVMCEEVLGPDRTPAGIDVAVDYAVDLFDRETVARLTAAWARLLRQAVDAPGRSLSALEVLTPRERREALEQARGPVTVAAEAATLAERFAEQAARTPDALALDGALPLTYAELDARAGHLARRLSAAGARPGEPVALALAQSPHTVTAALALARTGAVCVPLDPTAAPEHRSAVLTAAGVRLLVTETPPPAPEPPGLRLVSPAAPAPLPDAPDAPDTRSTAPSAPAFLRFAPGPDGALEPVRVRHAEVTATAADTHWRPGDGPARTPFLAGRSFDAAGLPLWAPLLTGGTLVVLPEDRFAPDRLADTVAAHGLTRMWSAPDRLEQTARSHPAAFRGLETVLTAGDPVPVEPLVRIREACPELRLVCAHGPRVGAGAPPLTARVVTDGDLADGGPLPLGRPLDNLRVHVLDAGLRPVPAGVPGELCLAGPGRPQDPPAGPVVRTGARARRRPDGTLLPPAPGLTPGTVPLPGVTATAPRAPRTPQEETLHALFADTLGLDPAALTVDDDFFHLGGHSLLANRLAGRVRTGFGTEISLRTVFEHPTVAGLAAHLEAAGARAHDPLDVLLPLRAGGGQAPLFCVHPAAGISWVYSGLLRHLDPDRPLYGLQSRALRGEAAGSVEEMAADYVRRLRSVRPTGPYHLLGWSFGASVAHAMAVLLQEAGEEVALLALLDGYPAVPGSPARGELPDDPAEAFAVMLASLGYASARDPGFVELTQTLGTAAEHLPETFAGHHKLLDEHRPRRFTGEALFLGAAGDKPADWPYEELWRPYVGGPLTAHRLACAHGEMTRGASIAEIAALLTEHLGEPS</sequence>
<dbReference type="InterPro" id="IPR020806">
    <property type="entry name" value="PKS_PP-bd"/>
</dbReference>
<dbReference type="CDD" id="cd19540">
    <property type="entry name" value="LCL_NRPS-like"/>
    <property type="match status" value="3"/>
</dbReference>
<dbReference type="FunFam" id="3.30.559.10:FF:000012">
    <property type="entry name" value="Non-ribosomal peptide synthetase"/>
    <property type="match status" value="1"/>
</dbReference>
<dbReference type="SUPFAM" id="SSF53474">
    <property type="entry name" value="alpha/beta-Hydrolases"/>
    <property type="match status" value="1"/>
</dbReference>
<dbReference type="CDD" id="cd12117">
    <property type="entry name" value="A_NRPS_Srf_like"/>
    <property type="match status" value="1"/>
</dbReference>
<dbReference type="InterPro" id="IPR006162">
    <property type="entry name" value="Ppantetheine_attach_site"/>
</dbReference>
<feature type="region of interest" description="Disordered" evidence="5">
    <location>
        <begin position="2887"/>
        <end position="2941"/>
    </location>
</feature>
<dbReference type="InterPro" id="IPR010071">
    <property type="entry name" value="AA_adenyl_dom"/>
</dbReference>
<evidence type="ECO:0000256" key="3">
    <source>
        <dbReference type="ARBA" id="ARBA00022450"/>
    </source>
</evidence>
<dbReference type="Pfam" id="PF00668">
    <property type="entry name" value="Condensation"/>
    <property type="match status" value="3"/>
</dbReference>
<dbReference type="SUPFAM" id="SSF47336">
    <property type="entry name" value="ACP-like"/>
    <property type="match status" value="3"/>
</dbReference>
<evidence type="ECO:0000256" key="1">
    <source>
        <dbReference type="ARBA" id="ARBA00001957"/>
    </source>
</evidence>
<dbReference type="Gene3D" id="2.30.38.10">
    <property type="entry name" value="Luciferase, Domain 3"/>
    <property type="match status" value="2"/>
</dbReference>
<dbReference type="InterPro" id="IPR029058">
    <property type="entry name" value="AB_hydrolase_fold"/>
</dbReference>
<evidence type="ECO:0000256" key="5">
    <source>
        <dbReference type="SAM" id="MobiDB-lite"/>
    </source>
</evidence>
<dbReference type="Pfam" id="PF00550">
    <property type="entry name" value="PP-binding"/>
    <property type="match status" value="3"/>
</dbReference>
<dbReference type="FunFam" id="1.10.1200.10:FF:000005">
    <property type="entry name" value="Nonribosomal peptide synthetase 1"/>
    <property type="match status" value="1"/>
</dbReference>
<feature type="compositionally biased region" description="Gly residues" evidence="5">
    <location>
        <begin position="2042"/>
        <end position="2051"/>
    </location>
</feature>
<evidence type="ECO:0000313" key="7">
    <source>
        <dbReference type="EMBL" id="MTE22390.1"/>
    </source>
</evidence>
<reference evidence="7 8" key="1">
    <citation type="submission" date="2019-11" db="EMBL/GenBank/DDBJ databases">
        <authorList>
            <person name="Yuan L."/>
        </authorList>
    </citation>
    <scope>NUCLEOTIDE SEQUENCE [LARGE SCALE GENOMIC DNA]</scope>
    <source>
        <strain evidence="7 8">TRM43335</strain>
    </source>
</reference>
<dbReference type="InterPro" id="IPR036736">
    <property type="entry name" value="ACP-like_sf"/>
</dbReference>
<evidence type="ECO:0000259" key="6">
    <source>
        <dbReference type="PROSITE" id="PS50075"/>
    </source>
</evidence>